<evidence type="ECO:0000256" key="2">
    <source>
        <dbReference type="ARBA" id="ARBA00022525"/>
    </source>
</evidence>
<keyword evidence="9" id="KW-0325">Glycoprotein</keyword>
<comment type="similarity">
    <text evidence="10">Belongs to the peptidase S1 family. CLIP subfamily.</text>
</comment>
<reference evidence="15" key="2">
    <citation type="submission" date="2018-07" db="EMBL/GenBank/DDBJ databases">
        <authorList>
            <person name="Quirk P.G."/>
            <person name="Krulwich T.A."/>
        </authorList>
    </citation>
    <scope>NUCLEOTIDE SEQUENCE</scope>
</reference>
<accession>A0A336L9X9</accession>
<evidence type="ECO:0000256" key="10">
    <source>
        <dbReference type="ARBA" id="ARBA00024195"/>
    </source>
</evidence>
<dbReference type="EMBL" id="UFQS01002633">
    <property type="protein sequence ID" value="SSX14410.1"/>
    <property type="molecule type" value="Genomic_DNA"/>
</dbReference>
<dbReference type="InterPro" id="IPR051487">
    <property type="entry name" value="Ser/Thr_Proteases_Immune/Dev"/>
</dbReference>
<gene>
    <name evidence="14" type="primary">CSON006991</name>
</gene>
<keyword evidence="3 11" id="KW-0645">Protease</keyword>
<feature type="chain" id="PRO_5036328588" evidence="12">
    <location>
        <begin position="18"/>
        <end position="616"/>
    </location>
</feature>
<dbReference type="PANTHER" id="PTHR24256">
    <property type="entry name" value="TRYPTASE-RELATED"/>
    <property type="match status" value="1"/>
</dbReference>
<evidence type="ECO:0000256" key="11">
    <source>
        <dbReference type="RuleBase" id="RU363034"/>
    </source>
</evidence>
<evidence type="ECO:0000256" key="3">
    <source>
        <dbReference type="ARBA" id="ARBA00022670"/>
    </source>
</evidence>
<organism evidence="14">
    <name type="scientific">Culicoides sonorensis</name>
    <name type="common">Biting midge</name>
    <dbReference type="NCBI Taxonomy" id="179676"/>
    <lineage>
        <taxon>Eukaryota</taxon>
        <taxon>Metazoa</taxon>
        <taxon>Ecdysozoa</taxon>
        <taxon>Arthropoda</taxon>
        <taxon>Hexapoda</taxon>
        <taxon>Insecta</taxon>
        <taxon>Pterygota</taxon>
        <taxon>Neoptera</taxon>
        <taxon>Endopterygota</taxon>
        <taxon>Diptera</taxon>
        <taxon>Nematocera</taxon>
        <taxon>Chironomoidea</taxon>
        <taxon>Ceratopogonidae</taxon>
        <taxon>Ceratopogoninae</taxon>
        <taxon>Culicoides</taxon>
        <taxon>Monoculicoides</taxon>
    </lineage>
</organism>
<dbReference type="GO" id="GO:0004252">
    <property type="term" value="F:serine-type endopeptidase activity"/>
    <property type="evidence" value="ECO:0007669"/>
    <property type="project" value="InterPro"/>
</dbReference>
<evidence type="ECO:0000256" key="1">
    <source>
        <dbReference type="ARBA" id="ARBA00004613"/>
    </source>
</evidence>
<keyword evidence="8" id="KW-1015">Disulfide bond</keyword>
<dbReference type="InterPro" id="IPR018114">
    <property type="entry name" value="TRYPSIN_HIS"/>
</dbReference>
<dbReference type="InterPro" id="IPR033116">
    <property type="entry name" value="TRYPSIN_SER"/>
</dbReference>
<dbReference type="InterPro" id="IPR009003">
    <property type="entry name" value="Peptidase_S1_PA"/>
</dbReference>
<protein>
    <submittedName>
        <fullName evidence="14">CSON006991 protein</fullName>
    </submittedName>
</protein>
<sequence>MLLKRNFISIFLQFILAFSEFDTFSAINEVQHCTRLDNISDGSCISRQRCPHLIEYENTESETLTKLIINKSCFQPKVNPLISYVCCSEKKFMIDYSICGRKYAPQAGYDRIFGGKDAELDQYPWHVLLMYQKVSYSACAGTIINKKYVLTACHCVSPGLLNAAGDIDSIFIPQSSLLDYRGIDSISTYQEKMRKKIKIRTVICHPQYDEKTKFNDIALLRLNEEINFNELEITPICLPNTTFIPSVHGDRVKAIGFGKTENDTISPILQEVDLTIVDNEACSNFYSNITIEDSQMCAKGEVGKDTCDGDSGGALMTSQNGQWILEGLTSYGTDICGIACHKVNPESDYFCCKQPFAFAQLPSYDNCGSADTTFRIAGGEDADVSDYRWHAMLLYEKSGVLRNACGGAVISRKFVLTAAHCLKQKITETFGKVSKIRLGEHDTETEDESQTDDYEVEKIFIHPGYSESTKQNDIALIYLKNEVDFELYTPVCLPKQDFEDTQTGVQVQAIGFGNLGNDKGYPNIKQKVKLPIVDSNVCARRKINHESQICAGGEPGKDTCDGDSGGSLVTKRNKNWILEGIVSFGVKNCTIGNPGVYTRVKNYRKWILETIRSMSN</sequence>
<dbReference type="SMART" id="SM00020">
    <property type="entry name" value="Tryp_SPc"/>
    <property type="match status" value="2"/>
</dbReference>
<dbReference type="InterPro" id="IPR001314">
    <property type="entry name" value="Peptidase_S1A"/>
</dbReference>
<evidence type="ECO:0000256" key="7">
    <source>
        <dbReference type="ARBA" id="ARBA00023145"/>
    </source>
</evidence>
<evidence type="ECO:0000256" key="5">
    <source>
        <dbReference type="ARBA" id="ARBA00022801"/>
    </source>
</evidence>
<dbReference type="GO" id="GO:0006508">
    <property type="term" value="P:proteolysis"/>
    <property type="evidence" value="ECO:0007669"/>
    <property type="project" value="UniProtKB-KW"/>
</dbReference>
<dbReference type="Gene3D" id="2.40.10.10">
    <property type="entry name" value="Trypsin-like serine proteases"/>
    <property type="match status" value="2"/>
</dbReference>
<feature type="signal peptide" evidence="12">
    <location>
        <begin position="1"/>
        <end position="17"/>
    </location>
</feature>
<evidence type="ECO:0000259" key="13">
    <source>
        <dbReference type="PROSITE" id="PS50240"/>
    </source>
</evidence>
<keyword evidence="7" id="KW-0865">Zymogen</keyword>
<dbReference type="GO" id="GO:0005576">
    <property type="term" value="C:extracellular region"/>
    <property type="evidence" value="ECO:0007669"/>
    <property type="project" value="UniProtKB-SubCell"/>
</dbReference>
<dbReference type="InterPro" id="IPR001254">
    <property type="entry name" value="Trypsin_dom"/>
</dbReference>
<evidence type="ECO:0000313" key="15">
    <source>
        <dbReference type="EMBL" id="SSX33820.1"/>
    </source>
</evidence>
<keyword evidence="2" id="KW-0964">Secreted</keyword>
<evidence type="ECO:0000313" key="14">
    <source>
        <dbReference type="EMBL" id="SSX14410.1"/>
    </source>
</evidence>
<evidence type="ECO:0000256" key="9">
    <source>
        <dbReference type="ARBA" id="ARBA00023180"/>
    </source>
</evidence>
<evidence type="ECO:0000256" key="4">
    <source>
        <dbReference type="ARBA" id="ARBA00022729"/>
    </source>
</evidence>
<dbReference type="Pfam" id="PF00089">
    <property type="entry name" value="Trypsin"/>
    <property type="match status" value="2"/>
</dbReference>
<dbReference type="FunFam" id="2.40.10.10:FF:000146">
    <property type="entry name" value="Serine protease 53"/>
    <property type="match status" value="1"/>
</dbReference>
<name>A0A336L9X9_CULSO</name>
<dbReference type="EMBL" id="UFQT01002633">
    <property type="protein sequence ID" value="SSX33820.1"/>
    <property type="molecule type" value="Genomic_DNA"/>
</dbReference>
<feature type="domain" description="Peptidase S1" evidence="13">
    <location>
        <begin position="112"/>
        <end position="364"/>
    </location>
</feature>
<evidence type="ECO:0000256" key="6">
    <source>
        <dbReference type="ARBA" id="ARBA00022825"/>
    </source>
</evidence>
<dbReference type="FunFam" id="2.40.10.10:FF:000068">
    <property type="entry name" value="transmembrane protease serine 2"/>
    <property type="match status" value="1"/>
</dbReference>
<keyword evidence="4 12" id="KW-0732">Signal</keyword>
<proteinExistence type="inferred from homology"/>
<dbReference type="InterPro" id="IPR043504">
    <property type="entry name" value="Peptidase_S1_PA_chymotrypsin"/>
</dbReference>
<dbReference type="VEuPathDB" id="VectorBase:CSON006991"/>
<keyword evidence="5 11" id="KW-0378">Hydrolase</keyword>
<dbReference type="PROSITE" id="PS50240">
    <property type="entry name" value="TRYPSIN_DOM"/>
    <property type="match status" value="2"/>
</dbReference>
<keyword evidence="6 11" id="KW-0720">Serine protease</keyword>
<evidence type="ECO:0000256" key="12">
    <source>
        <dbReference type="SAM" id="SignalP"/>
    </source>
</evidence>
<dbReference type="PROSITE" id="PS00134">
    <property type="entry name" value="TRYPSIN_HIS"/>
    <property type="match status" value="1"/>
</dbReference>
<evidence type="ECO:0000256" key="8">
    <source>
        <dbReference type="ARBA" id="ARBA00023157"/>
    </source>
</evidence>
<dbReference type="SUPFAM" id="SSF50494">
    <property type="entry name" value="Trypsin-like serine proteases"/>
    <property type="match status" value="2"/>
</dbReference>
<dbReference type="PRINTS" id="PR00722">
    <property type="entry name" value="CHYMOTRYPSIN"/>
</dbReference>
<comment type="subcellular location">
    <subcellularLocation>
        <location evidence="1">Secreted</location>
    </subcellularLocation>
</comment>
<dbReference type="AlphaFoldDB" id="A0A336L9X9"/>
<reference evidence="14" key="1">
    <citation type="submission" date="2018-04" db="EMBL/GenBank/DDBJ databases">
        <authorList>
            <person name="Go L.Y."/>
            <person name="Mitchell J.A."/>
        </authorList>
    </citation>
    <scope>NUCLEOTIDE SEQUENCE</scope>
    <source>
        <tissue evidence="14">Whole organism</tissue>
    </source>
</reference>
<dbReference type="PROSITE" id="PS00135">
    <property type="entry name" value="TRYPSIN_SER"/>
    <property type="match status" value="1"/>
</dbReference>
<dbReference type="CDD" id="cd00190">
    <property type="entry name" value="Tryp_SPc"/>
    <property type="match status" value="2"/>
</dbReference>
<feature type="domain" description="Peptidase S1" evidence="13">
    <location>
        <begin position="376"/>
        <end position="612"/>
    </location>
</feature>